<keyword evidence="10" id="KW-0961">Cell wall biogenesis/degradation</keyword>
<dbReference type="GO" id="GO:0009254">
    <property type="term" value="P:peptidoglycan turnover"/>
    <property type="evidence" value="ECO:0007669"/>
    <property type="project" value="TreeGrafter"/>
</dbReference>
<feature type="domain" description="N-acetylmuramoyl-L-alanine amidase" evidence="13">
    <location>
        <begin position="36"/>
        <end position="187"/>
    </location>
</feature>
<keyword evidence="6" id="KW-0963">Cytoplasm</keyword>
<proteinExistence type="inferred from homology"/>
<dbReference type="GO" id="GO:0046872">
    <property type="term" value="F:metal ion binding"/>
    <property type="evidence" value="ECO:0007669"/>
    <property type="project" value="UniProtKB-KW"/>
</dbReference>
<evidence type="ECO:0000256" key="5">
    <source>
        <dbReference type="ARBA" id="ARBA00011901"/>
    </source>
</evidence>
<dbReference type="PANTHER" id="PTHR30417:SF4">
    <property type="entry name" value="1,6-ANHYDRO-N-ACETYLMURAMYL-L-ALANINE AMIDASE AMPD"/>
    <property type="match status" value="1"/>
</dbReference>
<evidence type="ECO:0000256" key="6">
    <source>
        <dbReference type="ARBA" id="ARBA00022490"/>
    </source>
</evidence>
<evidence type="ECO:0000256" key="4">
    <source>
        <dbReference type="ARBA" id="ARBA00007553"/>
    </source>
</evidence>
<comment type="subcellular location">
    <subcellularLocation>
        <location evidence="3">Cytoplasm</location>
    </subcellularLocation>
</comment>
<keyword evidence="7" id="KW-0479">Metal-binding</keyword>
<comment type="catalytic activity">
    <reaction evidence="1">
        <text>Hydrolyzes the link between N-acetylmuramoyl residues and L-amino acid residues in certain cell-wall glycopeptides.</text>
        <dbReference type="EC" id="3.5.1.28"/>
    </reaction>
</comment>
<evidence type="ECO:0000256" key="2">
    <source>
        <dbReference type="ARBA" id="ARBA00001947"/>
    </source>
</evidence>
<dbReference type="InterPro" id="IPR036505">
    <property type="entry name" value="Amidase/PGRP_sf"/>
</dbReference>
<dbReference type="GO" id="GO:0071555">
    <property type="term" value="P:cell wall organization"/>
    <property type="evidence" value="ECO:0007669"/>
    <property type="project" value="UniProtKB-KW"/>
</dbReference>
<evidence type="ECO:0000313" key="14">
    <source>
        <dbReference type="EMBL" id="VFJ43457.1"/>
    </source>
</evidence>
<organism evidence="14">
    <name type="scientific">Candidatus Kentrum sp. FW</name>
    <dbReference type="NCBI Taxonomy" id="2126338"/>
    <lineage>
        <taxon>Bacteria</taxon>
        <taxon>Pseudomonadati</taxon>
        <taxon>Pseudomonadota</taxon>
        <taxon>Gammaproteobacteria</taxon>
        <taxon>Candidatus Kentrum</taxon>
    </lineage>
</organism>
<dbReference type="SUPFAM" id="SSF55846">
    <property type="entry name" value="N-acetylmuramoyl-L-alanine amidase-like"/>
    <property type="match status" value="1"/>
</dbReference>
<evidence type="ECO:0000256" key="12">
    <source>
        <dbReference type="ARBA" id="ARBA00042615"/>
    </source>
</evidence>
<evidence type="ECO:0000256" key="7">
    <source>
        <dbReference type="ARBA" id="ARBA00022723"/>
    </source>
</evidence>
<dbReference type="CDD" id="cd06583">
    <property type="entry name" value="PGRP"/>
    <property type="match status" value="1"/>
</dbReference>
<dbReference type="EMBL" id="CAADEW010000004">
    <property type="protein sequence ID" value="VFJ43457.1"/>
    <property type="molecule type" value="Genomic_DNA"/>
</dbReference>
<dbReference type="GO" id="GO:0008745">
    <property type="term" value="F:N-acetylmuramoyl-L-alanine amidase activity"/>
    <property type="evidence" value="ECO:0007669"/>
    <property type="project" value="UniProtKB-EC"/>
</dbReference>
<dbReference type="Gene3D" id="3.40.80.10">
    <property type="entry name" value="Peptidoglycan recognition protein-like"/>
    <property type="match status" value="1"/>
</dbReference>
<evidence type="ECO:0000259" key="13">
    <source>
        <dbReference type="SMART" id="SM00644"/>
    </source>
</evidence>
<evidence type="ECO:0000256" key="9">
    <source>
        <dbReference type="ARBA" id="ARBA00022833"/>
    </source>
</evidence>
<comment type="similarity">
    <text evidence="4">Belongs to the N-acetylmuramoyl-L-alanine amidase 2 family.</text>
</comment>
<keyword evidence="8" id="KW-0378">Hydrolase</keyword>
<evidence type="ECO:0000256" key="11">
    <source>
        <dbReference type="ARBA" id="ARBA00039257"/>
    </source>
</evidence>
<dbReference type="SMART" id="SM00644">
    <property type="entry name" value="Ami_2"/>
    <property type="match status" value="1"/>
</dbReference>
<accession>A0A450RWQ7</accession>
<dbReference type="InterPro" id="IPR051206">
    <property type="entry name" value="NAMLAA_amidase_2"/>
</dbReference>
<dbReference type="NCBIfam" id="NF008758">
    <property type="entry name" value="PRK11789.1"/>
    <property type="match status" value="1"/>
</dbReference>
<dbReference type="AlphaFoldDB" id="A0A450RWQ7"/>
<dbReference type="PANTHER" id="PTHR30417">
    <property type="entry name" value="N-ACETYLMURAMOYL-L-ALANINE AMIDASE AMID"/>
    <property type="match status" value="1"/>
</dbReference>
<name>A0A450RWQ7_9GAMM</name>
<evidence type="ECO:0000256" key="8">
    <source>
        <dbReference type="ARBA" id="ARBA00022801"/>
    </source>
</evidence>
<keyword evidence="9" id="KW-0862">Zinc</keyword>
<dbReference type="GO" id="GO:0009253">
    <property type="term" value="P:peptidoglycan catabolic process"/>
    <property type="evidence" value="ECO:0007669"/>
    <property type="project" value="InterPro"/>
</dbReference>
<dbReference type="GO" id="GO:0005737">
    <property type="term" value="C:cytoplasm"/>
    <property type="evidence" value="ECO:0007669"/>
    <property type="project" value="UniProtKB-SubCell"/>
</dbReference>
<dbReference type="InterPro" id="IPR002502">
    <property type="entry name" value="Amidase_domain"/>
</dbReference>
<comment type="cofactor">
    <cofactor evidence="2">
        <name>Zn(2+)</name>
        <dbReference type="ChEBI" id="CHEBI:29105"/>
    </cofactor>
</comment>
<evidence type="ECO:0000256" key="3">
    <source>
        <dbReference type="ARBA" id="ARBA00004496"/>
    </source>
</evidence>
<sequence length="199" mass="22503">MGARKELSPEEAEHLGDGFRLDPKGQWLQGIRRVPSPNFDTRPKGCAVELLVIHGISLPPREFGGHFIDDLFLNRLDPDAHPFFGTITGLRVSSHVLIRRDGEVVQYVPFHRRAWHAGISEFKGRNNCNDFSIGIELEGSDHVPYETIQYRRLTDLARLLIVTWPGITRDSIKGHSDIAPGRKTDPGPAFDWDAFHHLL</sequence>
<dbReference type="Pfam" id="PF01510">
    <property type="entry name" value="Amidase_2"/>
    <property type="match status" value="1"/>
</dbReference>
<protein>
    <recommendedName>
        <fullName evidence="11">1,6-anhydro-N-acetylmuramyl-L-alanine amidase AmpD</fullName>
        <ecNumber evidence="5">3.5.1.28</ecNumber>
    </recommendedName>
    <alternativeName>
        <fullName evidence="12">N-acetylmuramoyl-L-alanine amidase</fullName>
    </alternativeName>
</protein>
<reference evidence="14" key="1">
    <citation type="submission" date="2019-02" db="EMBL/GenBank/DDBJ databases">
        <authorList>
            <person name="Gruber-Vodicka R. H."/>
            <person name="Seah K. B. B."/>
        </authorList>
    </citation>
    <scope>NUCLEOTIDE SEQUENCE</scope>
    <source>
        <strain evidence="14">BECK_BZ15</strain>
    </source>
</reference>
<evidence type="ECO:0000256" key="10">
    <source>
        <dbReference type="ARBA" id="ARBA00023316"/>
    </source>
</evidence>
<dbReference type="EC" id="3.5.1.28" evidence="5"/>
<gene>
    <name evidence="14" type="ORF">BECKFW1821A_GA0114235_10047</name>
</gene>
<evidence type="ECO:0000256" key="1">
    <source>
        <dbReference type="ARBA" id="ARBA00001561"/>
    </source>
</evidence>